<evidence type="ECO:0000256" key="1">
    <source>
        <dbReference type="ARBA" id="ARBA00005854"/>
    </source>
</evidence>
<evidence type="ECO:0000313" key="9">
    <source>
        <dbReference type="Proteomes" id="UP001596083"/>
    </source>
</evidence>
<dbReference type="Gene3D" id="3.40.50.720">
    <property type="entry name" value="NAD(P)-binding Rossmann-like Domain"/>
    <property type="match status" value="2"/>
</dbReference>
<reference evidence="9" key="1">
    <citation type="journal article" date="2019" name="Int. J. Syst. Evol. Microbiol.">
        <title>The Global Catalogue of Microorganisms (GCM) 10K type strain sequencing project: providing services to taxonomists for standard genome sequencing and annotation.</title>
        <authorList>
            <consortium name="The Broad Institute Genomics Platform"/>
            <consortium name="The Broad Institute Genome Sequencing Center for Infectious Disease"/>
            <person name="Wu L."/>
            <person name="Ma J."/>
        </authorList>
    </citation>
    <scope>NUCLEOTIDE SEQUENCE [LARGE SCALE GENOMIC DNA]</scope>
    <source>
        <strain evidence="9">CGMCC 4.7304</strain>
    </source>
</reference>
<dbReference type="InterPro" id="IPR006139">
    <property type="entry name" value="D-isomer_2_OHA_DH_cat_dom"/>
</dbReference>
<dbReference type="InterPro" id="IPR050418">
    <property type="entry name" value="D-iso_2-hydroxyacid_DH_PdxB"/>
</dbReference>
<dbReference type="PANTHER" id="PTHR43761:SF1">
    <property type="entry name" value="D-ISOMER SPECIFIC 2-HYDROXYACID DEHYDROGENASE CATALYTIC DOMAIN-CONTAINING PROTEIN-RELATED"/>
    <property type="match status" value="1"/>
</dbReference>
<comment type="similarity">
    <text evidence="1 4">Belongs to the D-isomer specific 2-hydroxyacid dehydrogenase family.</text>
</comment>
<evidence type="ECO:0000256" key="3">
    <source>
        <dbReference type="ARBA" id="ARBA00023027"/>
    </source>
</evidence>
<organism evidence="8 9">
    <name type="scientific">Streptomyces gamaensis</name>
    <dbReference type="NCBI Taxonomy" id="1763542"/>
    <lineage>
        <taxon>Bacteria</taxon>
        <taxon>Bacillati</taxon>
        <taxon>Actinomycetota</taxon>
        <taxon>Actinomycetes</taxon>
        <taxon>Kitasatosporales</taxon>
        <taxon>Streptomycetaceae</taxon>
        <taxon>Streptomyces</taxon>
    </lineage>
</organism>
<feature type="region of interest" description="Disordered" evidence="5">
    <location>
        <begin position="345"/>
        <end position="364"/>
    </location>
</feature>
<evidence type="ECO:0000256" key="5">
    <source>
        <dbReference type="SAM" id="MobiDB-lite"/>
    </source>
</evidence>
<accession>A0ABW0Z9K8</accession>
<evidence type="ECO:0000313" key="8">
    <source>
        <dbReference type="EMBL" id="MFC5724204.1"/>
    </source>
</evidence>
<dbReference type="CDD" id="cd12171">
    <property type="entry name" value="2-Hacid_dh_10"/>
    <property type="match status" value="1"/>
</dbReference>
<dbReference type="InterPro" id="IPR036291">
    <property type="entry name" value="NAD(P)-bd_dom_sf"/>
</dbReference>
<sequence length="364" mass="38388">MPATVLAAGDHFVLPGLLADAVRAEAPKTALTVRELLLPWPHVPFGPVAEVAEASGSEDEIVHALRGVRICVTQMAPITRRVLAACPDLELVCVTRGGPVNANLRAATEHGVAVCHAPGRNAAATAEHTLALILAAARRVPELHAELRRGHWRGDSYTYDNCGIDIDGSTVGLIGHGAIGSRVVRALTALGARVLVHDPYVPQAALAGLAEQTSLDDLLARSRIVTLHARLTPQTRGMIGRREIAAMRPGSLLVNCARGALVDYEAVREALASGHLYGAGFDVYPEEPPAPDSPLLRTPGTVLTPHVAGASRRVAHKAAAIAAAETGRHLRGEPLRHCVNPEVTAPGRAFRPLTSTRAARGPRR</sequence>
<keyword evidence="3" id="KW-0520">NAD</keyword>
<dbReference type="InterPro" id="IPR029753">
    <property type="entry name" value="D-isomer_DH_CS"/>
</dbReference>
<gene>
    <name evidence="8" type="ORF">ACFP1Z_29010</name>
</gene>
<protein>
    <submittedName>
        <fullName evidence="8">2-hydroxyacid dehydrogenase</fullName>
    </submittedName>
</protein>
<dbReference type="SUPFAM" id="SSF51735">
    <property type="entry name" value="NAD(P)-binding Rossmann-fold domains"/>
    <property type="match status" value="1"/>
</dbReference>
<dbReference type="PROSITE" id="PS00671">
    <property type="entry name" value="D_2_HYDROXYACID_DH_3"/>
    <property type="match status" value="1"/>
</dbReference>
<evidence type="ECO:0000256" key="4">
    <source>
        <dbReference type="RuleBase" id="RU003719"/>
    </source>
</evidence>
<dbReference type="InterPro" id="IPR006140">
    <property type="entry name" value="D-isomer_DH_NAD-bd"/>
</dbReference>
<comment type="caution">
    <text evidence="8">The sequence shown here is derived from an EMBL/GenBank/DDBJ whole genome shotgun (WGS) entry which is preliminary data.</text>
</comment>
<dbReference type="Pfam" id="PF02826">
    <property type="entry name" value="2-Hacid_dh_C"/>
    <property type="match status" value="1"/>
</dbReference>
<dbReference type="SUPFAM" id="SSF52283">
    <property type="entry name" value="Formate/glycerate dehydrogenase catalytic domain-like"/>
    <property type="match status" value="1"/>
</dbReference>
<keyword evidence="2 4" id="KW-0560">Oxidoreductase</keyword>
<dbReference type="Proteomes" id="UP001596083">
    <property type="component" value="Unassembled WGS sequence"/>
</dbReference>
<feature type="domain" description="D-isomer specific 2-hydroxyacid dehydrogenase NAD-binding" evidence="7">
    <location>
        <begin position="130"/>
        <end position="308"/>
    </location>
</feature>
<keyword evidence="9" id="KW-1185">Reference proteome</keyword>
<feature type="domain" description="D-isomer specific 2-hydroxyacid dehydrogenase catalytic" evidence="6">
    <location>
        <begin position="55"/>
        <end position="340"/>
    </location>
</feature>
<dbReference type="Pfam" id="PF00389">
    <property type="entry name" value="2-Hacid_dh"/>
    <property type="match status" value="1"/>
</dbReference>
<evidence type="ECO:0000259" key="7">
    <source>
        <dbReference type="Pfam" id="PF02826"/>
    </source>
</evidence>
<proteinExistence type="inferred from homology"/>
<dbReference type="EMBL" id="JBHSPB010000025">
    <property type="protein sequence ID" value="MFC5724204.1"/>
    <property type="molecule type" value="Genomic_DNA"/>
</dbReference>
<dbReference type="PANTHER" id="PTHR43761">
    <property type="entry name" value="D-ISOMER SPECIFIC 2-HYDROXYACID DEHYDROGENASE FAMILY PROTEIN (AFU_ORTHOLOGUE AFUA_1G13630)"/>
    <property type="match status" value="1"/>
</dbReference>
<name>A0ABW0Z9K8_9ACTN</name>
<evidence type="ECO:0000259" key="6">
    <source>
        <dbReference type="Pfam" id="PF00389"/>
    </source>
</evidence>
<dbReference type="RefSeq" id="WP_390320653.1">
    <property type="nucleotide sequence ID" value="NZ_JBHSPB010000025.1"/>
</dbReference>
<evidence type="ECO:0000256" key="2">
    <source>
        <dbReference type="ARBA" id="ARBA00023002"/>
    </source>
</evidence>